<feature type="region of interest" description="Disordered" evidence="1">
    <location>
        <begin position="434"/>
        <end position="467"/>
    </location>
</feature>
<gene>
    <name evidence="2" type="ORF">IV203_017690</name>
    <name evidence="3" type="ORF">IV203_025842</name>
</gene>
<name>A0A9K3LJL3_9STRA</name>
<feature type="region of interest" description="Disordered" evidence="1">
    <location>
        <begin position="368"/>
        <end position="399"/>
    </location>
</feature>
<dbReference type="EMBL" id="JAGRRH010000041">
    <property type="protein sequence ID" value="KAG7339113.1"/>
    <property type="molecule type" value="Genomic_DNA"/>
</dbReference>
<accession>A0A9K3LJL3</accession>
<evidence type="ECO:0000256" key="1">
    <source>
        <dbReference type="SAM" id="MobiDB-lite"/>
    </source>
</evidence>
<evidence type="ECO:0000313" key="4">
    <source>
        <dbReference type="Proteomes" id="UP000693970"/>
    </source>
</evidence>
<comment type="caution">
    <text evidence="3">The sequence shown here is derived from an EMBL/GenBank/DDBJ whole genome shotgun (WGS) entry which is preliminary data.</text>
</comment>
<reference evidence="3" key="2">
    <citation type="submission" date="2021-04" db="EMBL/GenBank/DDBJ databases">
        <authorList>
            <person name="Podell S."/>
        </authorList>
    </citation>
    <scope>NUCLEOTIDE SEQUENCE</scope>
    <source>
        <strain evidence="3">Hildebrandi</strain>
    </source>
</reference>
<feature type="compositionally biased region" description="Basic and acidic residues" evidence="1">
    <location>
        <begin position="567"/>
        <end position="576"/>
    </location>
</feature>
<organism evidence="3 4">
    <name type="scientific">Nitzschia inconspicua</name>
    <dbReference type="NCBI Taxonomy" id="303405"/>
    <lineage>
        <taxon>Eukaryota</taxon>
        <taxon>Sar</taxon>
        <taxon>Stramenopiles</taxon>
        <taxon>Ochrophyta</taxon>
        <taxon>Bacillariophyta</taxon>
        <taxon>Bacillariophyceae</taxon>
        <taxon>Bacillariophycidae</taxon>
        <taxon>Bacillariales</taxon>
        <taxon>Bacillariaceae</taxon>
        <taxon>Nitzschia</taxon>
    </lineage>
</organism>
<dbReference type="Proteomes" id="UP000693970">
    <property type="component" value="Unassembled WGS sequence"/>
</dbReference>
<feature type="compositionally biased region" description="Basic and acidic residues" evidence="1">
    <location>
        <begin position="389"/>
        <end position="399"/>
    </location>
</feature>
<keyword evidence="4" id="KW-1185">Reference proteome</keyword>
<evidence type="ECO:0000313" key="2">
    <source>
        <dbReference type="EMBL" id="KAG7339113.1"/>
    </source>
</evidence>
<proteinExistence type="predicted"/>
<protein>
    <submittedName>
        <fullName evidence="3">Uncharacterized protein</fullName>
    </submittedName>
</protein>
<sequence>MDHRHHHHHRNPVFTDYARKENGVLGTDTTHFMDDDDSAKQHSLLSHVEDAAVKWCHNALMEQQHPPTHMAVLSPLFGQQPTDQHPRIIQARSTFAPGILGNRSNLAWDESTPSTLSASIDSYDSLSSCNTNLEDDDGDDVKAVPARPYEASCSSYSNTPNMRRKTGKRVVTDHNADICFQKKCGMLCLTTEAAFQQMVLGGNKTDDAVDDYGDSTAEESLPSFTLSCDDSTEKAKDRLYSESLFTPPAPNTKNKMGHQPKFNTRFSHLWKKTVNNRTFRTLTMEKLQYGQARGIYEARQREEVEVRLMMPEDDLRKESNPTTNTYAKGGTLHHTFRRLIQLRNQRQHAKVQQQSEYERCVYGHKVSVVPNDNDHHNTTKTVESTCPRPYDEDRRVVDRGGDKKVASYVLKLQQKPQDRKPFDEDSTDVEIGTSQINVAHRRQLLPPSKPVQKPPDEESQGMESSALYEQGDFKIVGKWKEEGEDDSAFYSVADTPFMKRSLIYRERTDENLDSMKEKCGELSTIKEVLVEKTEGKTDKKREEKFHEFSMKKETVANKSEEKIVEEREVTNQEVTRKNVNPPKAFTSLERKLQKSRQPPPNPSRCSSCITSSDVSSDAFSTAAVLAALNNRGNEKQRPTKIVPKNVFNDTRNDSFDDRRSSSVRANANIAKRTLFLRSIKESEWDLPSGSSIYADDSDTVEDSASVDGSSGIAIHKSFQY</sequence>
<dbReference type="AlphaFoldDB" id="A0A9K3LJL3"/>
<evidence type="ECO:0000313" key="3">
    <source>
        <dbReference type="EMBL" id="KAG7362176.1"/>
    </source>
</evidence>
<reference evidence="3" key="1">
    <citation type="journal article" date="2021" name="Sci. Rep.">
        <title>Diploid genomic architecture of Nitzschia inconspicua, an elite biomass production diatom.</title>
        <authorList>
            <person name="Oliver A."/>
            <person name="Podell S."/>
            <person name="Pinowska A."/>
            <person name="Traller J.C."/>
            <person name="Smith S.R."/>
            <person name="McClure R."/>
            <person name="Beliaev A."/>
            <person name="Bohutskyi P."/>
            <person name="Hill E.A."/>
            <person name="Rabines A."/>
            <person name="Zheng H."/>
            <person name="Allen L.Z."/>
            <person name="Kuo A."/>
            <person name="Grigoriev I.V."/>
            <person name="Allen A.E."/>
            <person name="Hazlebeck D."/>
            <person name="Allen E.E."/>
        </authorList>
    </citation>
    <scope>NUCLEOTIDE SEQUENCE</scope>
    <source>
        <strain evidence="3">Hildebrandi</strain>
    </source>
</reference>
<dbReference type="EMBL" id="JAGRRH010000012">
    <property type="protein sequence ID" value="KAG7362176.1"/>
    <property type="molecule type" value="Genomic_DNA"/>
</dbReference>
<feature type="region of interest" description="Disordered" evidence="1">
    <location>
        <begin position="567"/>
        <end position="609"/>
    </location>
</feature>